<keyword evidence="2" id="KW-0489">Methyltransferase</keyword>
<accession>A0A291QX76</accession>
<dbReference type="AlphaFoldDB" id="A0A291QX76"/>
<dbReference type="Gene3D" id="3.40.50.150">
    <property type="entry name" value="Vaccinia Virus protein VP39"/>
    <property type="match status" value="1"/>
</dbReference>
<feature type="domain" description="Methyltransferase type 11" evidence="1">
    <location>
        <begin position="141"/>
        <end position="187"/>
    </location>
</feature>
<keyword evidence="3" id="KW-1185">Reference proteome</keyword>
<dbReference type="Proteomes" id="UP000220133">
    <property type="component" value="Chromosome"/>
</dbReference>
<name>A0A291QX76_9BACT</name>
<dbReference type="CDD" id="cd02440">
    <property type="entry name" value="AdoMet_MTases"/>
    <property type="match status" value="1"/>
</dbReference>
<dbReference type="SUPFAM" id="SSF53335">
    <property type="entry name" value="S-adenosyl-L-methionine-dependent methyltransferases"/>
    <property type="match status" value="1"/>
</dbReference>
<evidence type="ECO:0000259" key="1">
    <source>
        <dbReference type="Pfam" id="PF08241"/>
    </source>
</evidence>
<dbReference type="GO" id="GO:0032259">
    <property type="term" value="P:methylation"/>
    <property type="evidence" value="ECO:0007669"/>
    <property type="project" value="UniProtKB-KW"/>
</dbReference>
<protein>
    <submittedName>
        <fullName evidence="2">SAM-dependent methyltransferase</fullName>
    </submittedName>
</protein>
<keyword evidence="2" id="KW-0808">Transferase</keyword>
<dbReference type="EMBL" id="CP023777">
    <property type="protein sequence ID" value="ATL48545.1"/>
    <property type="molecule type" value="Genomic_DNA"/>
</dbReference>
<reference evidence="2 3" key="1">
    <citation type="submission" date="2017-10" db="EMBL/GenBank/DDBJ databases">
        <title>Paenichitinophaga pekingensis gen. nov., sp. nov., isolated from activated sludge.</title>
        <authorList>
            <person name="Jin D."/>
            <person name="Kong X."/>
            <person name="Deng Y."/>
            <person name="Bai Z."/>
        </authorList>
    </citation>
    <scope>NUCLEOTIDE SEQUENCE [LARGE SCALE GENOMIC DNA]</scope>
    <source>
        <strain evidence="2 3">13</strain>
    </source>
</reference>
<dbReference type="InterPro" id="IPR029063">
    <property type="entry name" value="SAM-dependent_MTases_sf"/>
</dbReference>
<sequence>MKTSFVKRQMQSILAMRQSSIKRLLKKTILPLYLYCRGLYYRGNNVACPCCNRGFSRFLPAGANRRPVQCPRCRSNERDRALWLYLDRHRELLKPGMRLLHVAPEEIFFKRFRSIEGLEYFPADKFADMFESTYPGETKYLDITGMPEIKDHYFDVIICSHVLEYVKEDNKAMNELFRVLKPGGIAFLQVPIKRGLAITEEDERIVSRQDRITHYGDPGHIRFYGADYERKLQGAGFETKFIPLEYLFNATEIETYRLAYGDHLHVAVRPLLAVEKPLGHSLKTK</sequence>
<dbReference type="InterPro" id="IPR013216">
    <property type="entry name" value="Methyltransf_11"/>
</dbReference>
<organism evidence="2 3">
    <name type="scientific">Chitinophaga caeni</name>
    <dbReference type="NCBI Taxonomy" id="2029983"/>
    <lineage>
        <taxon>Bacteria</taxon>
        <taxon>Pseudomonadati</taxon>
        <taxon>Bacteroidota</taxon>
        <taxon>Chitinophagia</taxon>
        <taxon>Chitinophagales</taxon>
        <taxon>Chitinophagaceae</taxon>
        <taxon>Chitinophaga</taxon>
    </lineage>
</organism>
<dbReference type="KEGG" id="cbae:COR50_16015"/>
<dbReference type="Pfam" id="PF08241">
    <property type="entry name" value="Methyltransf_11"/>
    <property type="match status" value="1"/>
</dbReference>
<gene>
    <name evidence="2" type="ORF">COR50_16015</name>
</gene>
<proteinExistence type="predicted"/>
<evidence type="ECO:0000313" key="3">
    <source>
        <dbReference type="Proteomes" id="UP000220133"/>
    </source>
</evidence>
<evidence type="ECO:0000313" key="2">
    <source>
        <dbReference type="EMBL" id="ATL48545.1"/>
    </source>
</evidence>
<dbReference type="GO" id="GO:0008757">
    <property type="term" value="F:S-adenosylmethionine-dependent methyltransferase activity"/>
    <property type="evidence" value="ECO:0007669"/>
    <property type="project" value="InterPro"/>
</dbReference>